<gene>
    <name evidence="1" type="primary">cdhD</name>
    <name evidence="3" type="ORF">AKJ57_02985</name>
</gene>
<evidence type="ECO:0000259" key="2">
    <source>
        <dbReference type="Pfam" id="PF03599"/>
    </source>
</evidence>
<dbReference type="Gene3D" id="3.20.20.20">
    <property type="entry name" value="Dihydropteroate synthase-like"/>
    <property type="match status" value="1"/>
</dbReference>
<protein>
    <recommendedName>
        <fullName evidence="1">Acetyl-CoA decarbonylase/synthase complex subunit delta</fullName>
        <shortName evidence="1">ACDS complex subunit delta</shortName>
    </recommendedName>
    <alternativeName>
        <fullName evidence="1">Corrinoid/iron-sulfur component small subunit</fullName>
    </alternativeName>
</protein>
<dbReference type="HAMAP" id="MF_01135">
    <property type="entry name" value="CdhD"/>
    <property type="match status" value="1"/>
</dbReference>
<reference evidence="3 4" key="1">
    <citation type="journal article" date="2016" name="Sci. Rep.">
        <title>Metabolic traits of an uncultured archaeal lineage -MSBL1- from brine pools of the Red Sea.</title>
        <authorList>
            <person name="Mwirichia R."/>
            <person name="Alam I."/>
            <person name="Rashid M."/>
            <person name="Vinu M."/>
            <person name="Ba-Alawi W."/>
            <person name="Anthony Kamau A."/>
            <person name="Kamanda Ngugi D."/>
            <person name="Goker M."/>
            <person name="Klenk H.P."/>
            <person name="Bajic V."/>
            <person name="Stingl U."/>
        </authorList>
    </citation>
    <scope>NUCLEOTIDE SEQUENCE [LARGE SCALE GENOMIC DNA]</scope>
    <source>
        <strain evidence="3">SCGC-AAA259A05</strain>
    </source>
</reference>
<dbReference type="AlphaFoldDB" id="A0A133U9T9"/>
<comment type="similarity">
    <text evidence="1">Belongs to the CdhD family.</text>
</comment>
<dbReference type="InterPro" id="IPR051069">
    <property type="entry name" value="ACDS_complex_subunit"/>
</dbReference>
<keyword evidence="4" id="KW-1185">Reference proteome</keyword>
<dbReference type="InterPro" id="IPR011005">
    <property type="entry name" value="Dihydropteroate_synth-like_sf"/>
</dbReference>
<comment type="subunit">
    <text evidence="1">Heterodimer of delta and gamma chains. The ACDS complex is made up of alpha, epsilon, beta, gamma and delta chains with a probable stoichiometry of (alpha(2)epsilon(2))(4)-beta(8)-(gamma(1)delta(1))(8).</text>
</comment>
<dbReference type="InterPro" id="IPR004486">
    <property type="entry name" value="CO_DH/Ac-CoA_synth_dsu"/>
</dbReference>
<dbReference type="InterPro" id="IPR016041">
    <property type="entry name" value="Ac-CoA_synth_d_su_TIM-brl"/>
</dbReference>
<sequence>MEILKEIILKLYDKEKIKEILKEGLEDINDIDLEEGDELVLEGLSIESEDIGFRLSPKAISQLPRLMPSAPAEEVEIEEYEPALKEWENQIQEVPMGATSSDGGTRKKVVKLGGEKCMPFYPDDDNPNMPIVTFDTFDSKIHLPGVISKHYEDVMGSPGEWAKKSVEEYGAKMVTIHLTSTDPKGADTPPKEATKSVEEVLEAVDVPLVIGGSGNPDKDPAVLEAAAEAAEGERCLLASATLDLDWERIADAAMEYNHNVLAWTTIDINLQKELDRKLMNYGVDRDRIVMDPTTAALGYGIEYSYSIMQRIRMAGLEGDEELDFPISNGVTNAWGAREAWMGSEVPKEKYGEDWGPREFRGPLWEVFVGLSMMLSGSDLLMGLHPRAIKVCNKMVNRLSREVEGLSNFQDWVTAY</sequence>
<comment type="function">
    <text evidence="1">Part of a complex that catalyzes the reversible cleavage of acetyl-CoA, allowing autotrophic growth from CO(2). Probably maintains the overall quaternary structure of the ACDS complex.</text>
</comment>
<evidence type="ECO:0000313" key="4">
    <source>
        <dbReference type="Proteomes" id="UP000070163"/>
    </source>
</evidence>
<dbReference type="PANTHER" id="PTHR36214:SF5">
    <property type="entry name" value="ACETYL-COA DECARBONYLASE_SYNTHASE COMPLEX SUBUNIT DELTA"/>
    <property type="match status" value="1"/>
</dbReference>
<evidence type="ECO:0000313" key="3">
    <source>
        <dbReference type="EMBL" id="KXA90965.1"/>
    </source>
</evidence>
<dbReference type="PANTHER" id="PTHR36214">
    <property type="match status" value="1"/>
</dbReference>
<dbReference type="Proteomes" id="UP000070163">
    <property type="component" value="Unassembled WGS sequence"/>
</dbReference>
<dbReference type="EMBL" id="LHXJ01000028">
    <property type="protein sequence ID" value="KXA90965.1"/>
    <property type="molecule type" value="Genomic_DNA"/>
</dbReference>
<evidence type="ECO:0000256" key="1">
    <source>
        <dbReference type="HAMAP-Rule" id="MF_01135"/>
    </source>
</evidence>
<dbReference type="NCBIfam" id="NF003376">
    <property type="entry name" value="PRK04452.1-2"/>
    <property type="match status" value="1"/>
</dbReference>
<organism evidence="3 4">
    <name type="scientific">candidate division MSBL1 archaeon SCGC-AAA259A05</name>
    <dbReference type="NCBI Taxonomy" id="1698259"/>
    <lineage>
        <taxon>Archaea</taxon>
        <taxon>Methanobacteriati</taxon>
        <taxon>Methanobacteriota</taxon>
        <taxon>candidate division MSBL1</taxon>
    </lineage>
</organism>
<dbReference type="NCBIfam" id="NF003375">
    <property type="entry name" value="PRK04452.1-1"/>
    <property type="match status" value="1"/>
</dbReference>
<name>A0A133U9T9_9EURY</name>
<dbReference type="GO" id="GO:0006730">
    <property type="term" value="P:one-carbon metabolic process"/>
    <property type="evidence" value="ECO:0007669"/>
    <property type="project" value="InterPro"/>
</dbReference>
<dbReference type="SUPFAM" id="SSF51717">
    <property type="entry name" value="Dihydropteroate synthetase-like"/>
    <property type="match status" value="1"/>
</dbReference>
<dbReference type="PATRIC" id="fig|1698259.3.peg.746"/>
<dbReference type="NCBIfam" id="TIGR00381">
    <property type="entry name" value="cdhD"/>
    <property type="match status" value="1"/>
</dbReference>
<feature type="domain" description="CO dehydrogenase/acetyl-CoA synthase delta subunit TIM barrel" evidence="2">
    <location>
        <begin position="104"/>
        <end position="341"/>
    </location>
</feature>
<dbReference type="Pfam" id="PF03599">
    <property type="entry name" value="CdhD"/>
    <property type="match status" value="1"/>
</dbReference>
<comment type="caution">
    <text evidence="3">The sequence shown here is derived from an EMBL/GenBank/DDBJ whole genome shotgun (WGS) entry which is preliminary data.</text>
</comment>
<proteinExistence type="inferred from homology"/>
<accession>A0A133U9T9</accession>